<organism evidence="1 2">
    <name type="scientific">Multifurca ochricompacta</name>
    <dbReference type="NCBI Taxonomy" id="376703"/>
    <lineage>
        <taxon>Eukaryota</taxon>
        <taxon>Fungi</taxon>
        <taxon>Dikarya</taxon>
        <taxon>Basidiomycota</taxon>
        <taxon>Agaricomycotina</taxon>
        <taxon>Agaricomycetes</taxon>
        <taxon>Russulales</taxon>
        <taxon>Russulaceae</taxon>
        <taxon>Multifurca</taxon>
    </lineage>
</organism>
<proteinExistence type="predicted"/>
<reference evidence="1" key="1">
    <citation type="journal article" date="2022" name="New Phytol.">
        <title>Evolutionary transition to the ectomycorrhizal habit in the genomes of a hyperdiverse lineage of mushroom-forming fungi.</title>
        <authorList>
            <person name="Looney B."/>
            <person name="Miyauchi S."/>
            <person name="Morin E."/>
            <person name="Drula E."/>
            <person name="Courty P.E."/>
            <person name="Kohler A."/>
            <person name="Kuo A."/>
            <person name="LaButti K."/>
            <person name="Pangilinan J."/>
            <person name="Lipzen A."/>
            <person name="Riley R."/>
            <person name="Andreopoulos W."/>
            <person name="He G."/>
            <person name="Johnson J."/>
            <person name="Nolan M."/>
            <person name="Tritt A."/>
            <person name="Barry K.W."/>
            <person name="Grigoriev I.V."/>
            <person name="Nagy L.G."/>
            <person name="Hibbett D."/>
            <person name="Henrissat B."/>
            <person name="Matheny P.B."/>
            <person name="Labbe J."/>
            <person name="Martin F.M."/>
        </authorList>
    </citation>
    <scope>NUCLEOTIDE SEQUENCE</scope>
    <source>
        <strain evidence="1">BPL690</strain>
    </source>
</reference>
<dbReference type="Proteomes" id="UP001203297">
    <property type="component" value="Unassembled WGS sequence"/>
</dbReference>
<evidence type="ECO:0000313" key="2">
    <source>
        <dbReference type="Proteomes" id="UP001203297"/>
    </source>
</evidence>
<evidence type="ECO:0000313" key="1">
    <source>
        <dbReference type="EMBL" id="KAI0291202.1"/>
    </source>
</evidence>
<keyword evidence="2" id="KW-1185">Reference proteome</keyword>
<accession>A0AAD4LWR2</accession>
<sequence>MGLLVHKEYDIAFSIIEKALLERRKTNSRDIVISGHPGILHYSDKCSYTNPGKTCFLFYLLLRSLSSGWPTALQIRSTYYLFEGTGALVDSNNDVTTPCKTFLWSCKARTTYVVQTTSPNVDRWKSWRKHSNANLYSMDCLPVIQCSISPSKTSRAITKNGVLLRIA</sequence>
<comment type="caution">
    <text evidence="1">The sequence shown here is derived from an EMBL/GenBank/DDBJ whole genome shotgun (WGS) entry which is preliminary data.</text>
</comment>
<protein>
    <submittedName>
        <fullName evidence="1">Uncharacterized protein</fullName>
    </submittedName>
</protein>
<gene>
    <name evidence="1" type="ORF">B0F90DRAFT_1778853</name>
</gene>
<dbReference type="AlphaFoldDB" id="A0AAD4LWR2"/>
<dbReference type="EMBL" id="WTXG01000170">
    <property type="protein sequence ID" value="KAI0291202.1"/>
    <property type="molecule type" value="Genomic_DNA"/>
</dbReference>
<name>A0AAD4LWR2_9AGAM</name>